<dbReference type="Gene3D" id="3.30.559.30">
    <property type="entry name" value="Nonribosomal peptide synthetase, condensation domain"/>
    <property type="match status" value="1"/>
</dbReference>
<gene>
    <name evidence="3" type="ORF">OEA41_002217</name>
</gene>
<dbReference type="Pfam" id="PF07428">
    <property type="entry name" value="Tri3"/>
    <property type="match status" value="1"/>
</dbReference>
<proteinExistence type="inferred from homology"/>
<dbReference type="EMBL" id="JASNWA010000006">
    <property type="protein sequence ID" value="KAK3174971.1"/>
    <property type="molecule type" value="Genomic_DNA"/>
</dbReference>
<protein>
    <recommendedName>
        <fullName evidence="5">Acyltransferase</fullName>
    </recommendedName>
</protein>
<dbReference type="AlphaFoldDB" id="A0AAD9ZC72"/>
<sequence length="453" mass="49573">MPWSEVTPGKFQRAIGENETFIKLVGDPGHALGREHWAINSIATFTPTGSLGAEALPSAFLKAWKTLRFDHPSIAVHAVDEKTLEYVIPDSATLNNWASETFHVVKDKTAEDLIQEIRPCSYVTLTYLPKSNEILAHTAHWRTDGIGVLLLIDAFFDLVIRPTLTDPDTLVWGQEVTRLAPAVEDAANMLSVPTDAVKTLSQRCVETFYQAAGAVGIPYAGEATTLPSGTRSCHLAFSASESTSIVGQCKARGFSVTSAVHASVAAANFALASAENKDKNYTSTIRFSLRPYLPEPYSTPAYASGLYTTGWMKAVPASASWIDNAKAYNNEYRNGLSKEYINSHRQYALGLGDLIRTMPQGGDPPSDVDISSIGIAENLIMPFKGTPDRGVEVQSISVGVEILTRQCVCFVWTFRDQLNFNLVYNQSFHDEKDTALFLGTVKEVMLRELAVHS</sequence>
<accession>A0AAD9ZC72</accession>
<dbReference type="GO" id="GO:0043386">
    <property type="term" value="P:mycotoxin biosynthetic process"/>
    <property type="evidence" value="ECO:0007669"/>
    <property type="project" value="InterPro"/>
</dbReference>
<dbReference type="PANTHER" id="PTHR42034:SF1">
    <property type="entry name" value="CONDENSATION DOMAIN-CONTAINING PROTEIN"/>
    <property type="match status" value="1"/>
</dbReference>
<keyword evidence="2" id="KW-0808">Transferase</keyword>
<organism evidence="3 4">
    <name type="scientific">Lepraria neglecta</name>
    <dbReference type="NCBI Taxonomy" id="209136"/>
    <lineage>
        <taxon>Eukaryota</taxon>
        <taxon>Fungi</taxon>
        <taxon>Dikarya</taxon>
        <taxon>Ascomycota</taxon>
        <taxon>Pezizomycotina</taxon>
        <taxon>Lecanoromycetes</taxon>
        <taxon>OSLEUM clade</taxon>
        <taxon>Lecanoromycetidae</taxon>
        <taxon>Lecanorales</taxon>
        <taxon>Lecanorineae</taxon>
        <taxon>Stereocaulaceae</taxon>
        <taxon>Lepraria</taxon>
    </lineage>
</organism>
<reference evidence="3" key="1">
    <citation type="submission" date="2022-11" db="EMBL/GenBank/DDBJ databases">
        <title>Chromosomal genome sequence assembly and mating type (MAT) locus characterization of the leprose asexual lichenized fungus Lepraria neglecta (Nyl.) Erichsen.</title>
        <authorList>
            <person name="Allen J.L."/>
            <person name="Pfeffer B."/>
        </authorList>
    </citation>
    <scope>NUCLEOTIDE SEQUENCE</scope>
    <source>
        <strain evidence="3">Allen 5258</strain>
    </source>
</reference>
<dbReference type="GO" id="GO:0016407">
    <property type="term" value="F:acetyltransferase activity"/>
    <property type="evidence" value="ECO:0007669"/>
    <property type="project" value="InterPro"/>
</dbReference>
<dbReference type="Gene3D" id="3.30.559.10">
    <property type="entry name" value="Chloramphenicol acetyltransferase-like domain"/>
    <property type="match status" value="1"/>
</dbReference>
<name>A0AAD9ZC72_9LECA</name>
<comment type="similarity">
    <text evidence="1">Belongs to the trichothecene O-acetyltransferase family.</text>
</comment>
<evidence type="ECO:0000256" key="2">
    <source>
        <dbReference type="ARBA" id="ARBA00022679"/>
    </source>
</evidence>
<comment type="caution">
    <text evidence="3">The sequence shown here is derived from an EMBL/GenBank/DDBJ whole genome shotgun (WGS) entry which is preliminary data.</text>
</comment>
<dbReference type="SUPFAM" id="SSF52777">
    <property type="entry name" value="CoA-dependent acyltransferases"/>
    <property type="match status" value="1"/>
</dbReference>
<dbReference type="PANTHER" id="PTHR42034">
    <property type="entry name" value="CHROMOSOME 7, WHOLE GENOME SHOTGUN SEQUENCE-RELATED"/>
    <property type="match status" value="1"/>
</dbReference>
<evidence type="ECO:0000313" key="3">
    <source>
        <dbReference type="EMBL" id="KAK3174971.1"/>
    </source>
</evidence>
<evidence type="ECO:0008006" key="5">
    <source>
        <dbReference type="Google" id="ProtNLM"/>
    </source>
</evidence>
<dbReference type="InterPro" id="IPR009992">
    <property type="entry name" value="Tri3/Sat12/Sat16/Mac1"/>
</dbReference>
<keyword evidence="4" id="KW-1185">Reference proteome</keyword>
<evidence type="ECO:0000256" key="1">
    <source>
        <dbReference type="ARBA" id="ARBA00006439"/>
    </source>
</evidence>
<dbReference type="Proteomes" id="UP001276659">
    <property type="component" value="Unassembled WGS sequence"/>
</dbReference>
<dbReference type="InterPro" id="IPR023213">
    <property type="entry name" value="CAT-like_dom_sf"/>
</dbReference>
<evidence type="ECO:0000313" key="4">
    <source>
        <dbReference type="Proteomes" id="UP001276659"/>
    </source>
</evidence>